<evidence type="ECO:0000313" key="1">
    <source>
        <dbReference type="EMBL" id="SEE98938.1"/>
    </source>
</evidence>
<dbReference type="Gene3D" id="3.90.550.10">
    <property type="entry name" value="Spore Coat Polysaccharide Biosynthesis Protein SpsA, Chain A"/>
    <property type="match status" value="1"/>
</dbReference>
<dbReference type="Proteomes" id="UP000199448">
    <property type="component" value="Unassembled WGS sequence"/>
</dbReference>
<dbReference type="PANTHER" id="PTHR21485">
    <property type="entry name" value="HAD SUPERFAMILY MEMBERS CMAS AND KDSC"/>
    <property type="match status" value="1"/>
</dbReference>
<dbReference type="STRING" id="390640.SAMN04488034_10443"/>
<organism evidence="1 2">
    <name type="scientific">Salinimicrobium catena</name>
    <dbReference type="NCBI Taxonomy" id="390640"/>
    <lineage>
        <taxon>Bacteria</taxon>
        <taxon>Pseudomonadati</taxon>
        <taxon>Bacteroidota</taxon>
        <taxon>Flavobacteriia</taxon>
        <taxon>Flavobacteriales</taxon>
        <taxon>Flavobacteriaceae</taxon>
        <taxon>Salinimicrobium</taxon>
    </lineage>
</organism>
<dbReference type="EMBL" id="FNUG01000004">
    <property type="protein sequence ID" value="SEE98938.1"/>
    <property type="molecule type" value="Genomic_DNA"/>
</dbReference>
<protein>
    <submittedName>
        <fullName evidence="1">N-acylneuraminate cytidylyltransferase</fullName>
    </submittedName>
</protein>
<dbReference type="PANTHER" id="PTHR21485:SF6">
    <property type="entry name" value="N-ACYLNEURAMINATE CYTIDYLYLTRANSFERASE-RELATED"/>
    <property type="match status" value="1"/>
</dbReference>
<keyword evidence="1" id="KW-0548">Nucleotidyltransferase</keyword>
<evidence type="ECO:0000313" key="2">
    <source>
        <dbReference type="Proteomes" id="UP000199448"/>
    </source>
</evidence>
<reference evidence="1 2" key="1">
    <citation type="submission" date="2016-10" db="EMBL/GenBank/DDBJ databases">
        <authorList>
            <person name="de Groot N.N."/>
        </authorList>
    </citation>
    <scope>NUCLEOTIDE SEQUENCE [LARGE SCALE GENOMIC DNA]</scope>
    <source>
        <strain evidence="1 2">DSM 23553</strain>
    </source>
</reference>
<dbReference type="SUPFAM" id="SSF53448">
    <property type="entry name" value="Nucleotide-diphospho-sugar transferases"/>
    <property type="match status" value="1"/>
</dbReference>
<name>A0A1H5NE33_9FLAO</name>
<proteinExistence type="predicted"/>
<keyword evidence="2" id="KW-1185">Reference proteome</keyword>
<sequence length="256" mass="28720">MLKIRRAGNRQLITENSQLTTMKILGLIPARGGSKGIPGKNIKPLRGKPLLQYTIEAAKRSNLLSRIVLSSDDEEIMATARKLGLEAPFQRPANLAGDSSSSLEVVKHALRFFLENGEKFDAVCLLQPTSPLRRERLIDEAIEKFSSGNFDSLVTVREVPDDYNPHWIFEEKNGGLKIATGETEIITRRQDLPKAYHRDGAIYLTKTEVLLEQDSLYGKNIGFVDTTGDPYVNIDTPRDWEEAERILSINNQQLAD</sequence>
<dbReference type="InterPro" id="IPR050793">
    <property type="entry name" value="CMP-NeuNAc_synthase"/>
</dbReference>
<dbReference type="CDD" id="cd02513">
    <property type="entry name" value="CMP-NeuAc_Synthase"/>
    <property type="match status" value="1"/>
</dbReference>
<dbReference type="InterPro" id="IPR029044">
    <property type="entry name" value="Nucleotide-diphossugar_trans"/>
</dbReference>
<accession>A0A1H5NE33</accession>
<keyword evidence="1" id="KW-0808">Transferase</keyword>
<dbReference type="GO" id="GO:0008781">
    <property type="term" value="F:N-acylneuraminate cytidylyltransferase activity"/>
    <property type="evidence" value="ECO:0007669"/>
    <property type="project" value="TreeGrafter"/>
</dbReference>
<dbReference type="Pfam" id="PF02348">
    <property type="entry name" value="CTP_transf_3"/>
    <property type="match status" value="1"/>
</dbReference>
<gene>
    <name evidence="1" type="ORF">SAMN04488034_10443</name>
</gene>
<dbReference type="InterPro" id="IPR003329">
    <property type="entry name" value="Cytidylyl_trans"/>
</dbReference>
<dbReference type="AlphaFoldDB" id="A0A1H5NE33"/>